<dbReference type="Pfam" id="PF00665">
    <property type="entry name" value="rve"/>
    <property type="match status" value="1"/>
</dbReference>
<name>A0AAE4CNJ3_9ACTN</name>
<dbReference type="InterPro" id="IPR015378">
    <property type="entry name" value="Transposase-like_Mu_C"/>
</dbReference>
<dbReference type="SUPFAM" id="SSF53098">
    <property type="entry name" value="Ribonuclease H-like"/>
    <property type="match status" value="1"/>
</dbReference>
<dbReference type="PROSITE" id="PS50994">
    <property type="entry name" value="INTEGRASE"/>
    <property type="match status" value="1"/>
</dbReference>
<accession>A0AAE4CNJ3</accession>
<evidence type="ECO:0000259" key="2">
    <source>
        <dbReference type="PROSITE" id="PS50994"/>
    </source>
</evidence>
<dbReference type="GO" id="GO:0015074">
    <property type="term" value="P:DNA integration"/>
    <property type="evidence" value="ECO:0007669"/>
    <property type="project" value="InterPro"/>
</dbReference>
<dbReference type="Proteomes" id="UP001180845">
    <property type="component" value="Unassembled WGS sequence"/>
</dbReference>
<keyword evidence="4" id="KW-1185">Reference proteome</keyword>
<dbReference type="Gene3D" id="3.30.420.10">
    <property type="entry name" value="Ribonuclease H-like superfamily/Ribonuclease H"/>
    <property type="match status" value="1"/>
</dbReference>
<dbReference type="AlphaFoldDB" id="A0AAE4CNJ3"/>
<dbReference type="RefSeq" id="WP_310278661.1">
    <property type="nucleotide sequence ID" value="NZ_JAVDXW010000002.1"/>
</dbReference>
<sequence>MGVGGVVAVAGARGGPRGPRVPAAERARIIERLVRLQQAGQLSSEHVRTAAQAVGVSARTVQRWLQAGPRPDTGVSPRRYVLSASDRAAFEDFRGNVSAVHRARQAAVAGHTTAAGVPIAEHLLAGWQGAAPVALRTLYAAFEREMTSAERAYWRSGHEARAERRVYGQRHIARRNAIWQVDHTELDIVVVPPRGNAVRPWLTTFVDLATRVVLGWAIALRPDAGTTVAALRSALVCEAEATAAGAGGVPAVIECDHGREFLGHALQRPASSLGIVVRPVPPRSGRAKGVIERWHRTIAQMLLSQLPGFTGGPRDQRGRLYGPVRDDAAWRALVPESGSARHLAAMPITTFAAVFAAWVRWFNTEHRHSALAGRSPVQAWRADPSPITVVEAAWLRDMLLTRRGAAVTSKGVRHNGLHYRAPHLQGRVGERVDIGFAPTTIGFSRSTTGGASTWAPPHRSMLRARPRPSSTDAPGTPSRAGWPPGAVRPTPALDGAWIRSHPRTRTRRLSRRERRGWWRPARAVPTTVRR</sequence>
<dbReference type="InterPro" id="IPR036397">
    <property type="entry name" value="RNaseH_sf"/>
</dbReference>
<dbReference type="PANTHER" id="PTHR35004">
    <property type="entry name" value="TRANSPOSASE RV3428C-RELATED"/>
    <property type="match status" value="1"/>
</dbReference>
<dbReference type="Pfam" id="PF09299">
    <property type="entry name" value="Mu-transpos_C"/>
    <property type="match status" value="1"/>
</dbReference>
<proteinExistence type="predicted"/>
<dbReference type="InterPro" id="IPR001584">
    <property type="entry name" value="Integrase_cat-core"/>
</dbReference>
<comment type="caution">
    <text evidence="3">The sequence shown here is derived from an EMBL/GenBank/DDBJ whole genome shotgun (WGS) entry which is preliminary data.</text>
</comment>
<evidence type="ECO:0000313" key="4">
    <source>
        <dbReference type="Proteomes" id="UP001180845"/>
    </source>
</evidence>
<feature type="region of interest" description="Disordered" evidence="1">
    <location>
        <begin position="447"/>
        <end position="493"/>
    </location>
</feature>
<dbReference type="EMBL" id="JAVDXW010000002">
    <property type="protein sequence ID" value="MDR7304495.1"/>
    <property type="molecule type" value="Genomic_DNA"/>
</dbReference>
<dbReference type="GO" id="GO:0003676">
    <property type="term" value="F:nucleic acid binding"/>
    <property type="evidence" value="ECO:0007669"/>
    <property type="project" value="InterPro"/>
</dbReference>
<feature type="domain" description="Integrase catalytic" evidence="2">
    <location>
        <begin position="167"/>
        <end position="384"/>
    </location>
</feature>
<reference evidence="3" key="1">
    <citation type="submission" date="2023-07" db="EMBL/GenBank/DDBJ databases">
        <title>Sequencing the genomes of 1000 actinobacteria strains.</title>
        <authorList>
            <person name="Klenk H.-P."/>
        </authorList>
    </citation>
    <scope>NUCLEOTIDE SEQUENCE</scope>
    <source>
        <strain evidence="3">DSM 45977</strain>
    </source>
</reference>
<evidence type="ECO:0000256" key="1">
    <source>
        <dbReference type="SAM" id="MobiDB-lite"/>
    </source>
</evidence>
<protein>
    <submittedName>
        <fullName evidence="3">Transposase</fullName>
    </submittedName>
</protein>
<organism evidence="3 4">
    <name type="scientific">Haloactinomyces albus</name>
    <dbReference type="NCBI Taxonomy" id="1352928"/>
    <lineage>
        <taxon>Bacteria</taxon>
        <taxon>Bacillati</taxon>
        <taxon>Actinomycetota</taxon>
        <taxon>Actinomycetes</taxon>
        <taxon>Actinopolysporales</taxon>
        <taxon>Actinopolysporaceae</taxon>
        <taxon>Haloactinomyces</taxon>
    </lineage>
</organism>
<dbReference type="PANTHER" id="PTHR35004:SF6">
    <property type="entry name" value="TRANSPOSASE"/>
    <property type="match status" value="1"/>
</dbReference>
<gene>
    <name evidence="3" type="ORF">JOF55_004739</name>
</gene>
<evidence type="ECO:0000313" key="3">
    <source>
        <dbReference type="EMBL" id="MDR7304495.1"/>
    </source>
</evidence>
<dbReference type="InterPro" id="IPR012337">
    <property type="entry name" value="RNaseH-like_sf"/>
</dbReference>